<dbReference type="Proteomes" id="UP000201371">
    <property type="component" value="Segment"/>
</dbReference>
<proteinExistence type="predicted"/>
<name>A0A142K973_9CAUD</name>
<dbReference type="RefSeq" id="YP_009301166.1">
    <property type="nucleotide sequence ID" value="NC_031230.1"/>
</dbReference>
<dbReference type="GeneID" id="29125074"/>
<organism evidence="1 2">
    <name type="scientific">Gordonia phage Yvonnetastic</name>
    <dbReference type="NCBI Taxonomy" id="1821566"/>
    <lineage>
        <taxon>Viruses</taxon>
        <taxon>Duplodnaviria</taxon>
        <taxon>Heunggongvirae</taxon>
        <taxon>Uroviricota</taxon>
        <taxon>Caudoviricetes</taxon>
        <taxon>Yvonnevirus</taxon>
        <taxon>Yvonnevirus yvonnetastic</taxon>
        <taxon>Gordonia virus Yvonnetastic</taxon>
    </lineage>
</organism>
<dbReference type="OrthoDB" id="39766at10239"/>
<sequence length="58" mass="6868">MENHNRSCAWATLFEVCDEVPTHEIDFKWWGPRLYCQAHCDEMLGDGKSKTVKRVREL</sequence>
<keyword evidence="2" id="KW-1185">Reference proteome</keyword>
<dbReference type="EMBL" id="KU963248">
    <property type="protein sequence ID" value="AMS02656.1"/>
    <property type="molecule type" value="Genomic_DNA"/>
</dbReference>
<dbReference type="KEGG" id="vg:29125074"/>
<accession>A0A142K973</accession>
<evidence type="ECO:0000313" key="1">
    <source>
        <dbReference type="EMBL" id="AMS02656.1"/>
    </source>
</evidence>
<evidence type="ECO:0000313" key="2">
    <source>
        <dbReference type="Proteomes" id="UP000201371"/>
    </source>
</evidence>
<protein>
    <submittedName>
        <fullName evidence="1">Uncharacterized protein</fullName>
    </submittedName>
</protein>
<reference evidence="2" key="1">
    <citation type="submission" date="2016-03" db="EMBL/GenBank/DDBJ databases">
        <authorList>
            <person name="Ploux O."/>
        </authorList>
    </citation>
    <scope>NUCLEOTIDE SEQUENCE [LARGE SCALE GENOMIC DNA]</scope>
</reference>
<gene>
    <name evidence="1" type="primary">112</name>
    <name evidence="1" type="ORF">SEA_YVONNETASTIC_112</name>
</gene>